<organism evidence="1 2">
    <name type="scientific">Littorina saxatilis</name>
    <dbReference type="NCBI Taxonomy" id="31220"/>
    <lineage>
        <taxon>Eukaryota</taxon>
        <taxon>Metazoa</taxon>
        <taxon>Spiralia</taxon>
        <taxon>Lophotrochozoa</taxon>
        <taxon>Mollusca</taxon>
        <taxon>Gastropoda</taxon>
        <taxon>Caenogastropoda</taxon>
        <taxon>Littorinimorpha</taxon>
        <taxon>Littorinoidea</taxon>
        <taxon>Littorinidae</taxon>
        <taxon>Littorina</taxon>
    </lineage>
</organism>
<protein>
    <submittedName>
        <fullName evidence="1">Uncharacterized protein</fullName>
    </submittedName>
</protein>
<reference evidence="1 2" key="1">
    <citation type="submission" date="2024-02" db="EMBL/GenBank/DDBJ databases">
        <title>Chromosome-scale genome assembly of the rough periwinkle Littorina saxatilis.</title>
        <authorList>
            <person name="De Jode A."/>
            <person name="Faria R."/>
            <person name="Formenti G."/>
            <person name="Sims Y."/>
            <person name="Smith T.P."/>
            <person name="Tracey A."/>
            <person name="Wood J.M.D."/>
            <person name="Zagrodzka Z.B."/>
            <person name="Johannesson K."/>
            <person name="Butlin R.K."/>
            <person name="Leder E.H."/>
        </authorList>
    </citation>
    <scope>NUCLEOTIDE SEQUENCE [LARGE SCALE GENOMIC DNA]</scope>
    <source>
        <strain evidence="1">Snail1</strain>
        <tissue evidence="1">Muscle</tissue>
    </source>
</reference>
<evidence type="ECO:0000313" key="1">
    <source>
        <dbReference type="EMBL" id="KAK7095041.1"/>
    </source>
</evidence>
<dbReference type="AlphaFoldDB" id="A0AAN9G4K5"/>
<accession>A0AAN9G4K5</accession>
<dbReference type="Proteomes" id="UP001374579">
    <property type="component" value="Unassembled WGS sequence"/>
</dbReference>
<keyword evidence="2" id="KW-1185">Reference proteome</keyword>
<proteinExistence type="predicted"/>
<evidence type="ECO:0000313" key="2">
    <source>
        <dbReference type="Proteomes" id="UP001374579"/>
    </source>
</evidence>
<sequence length="88" mass="9819">MKTMFPSKKVQKVGFLLALCCLPLYLLSKIHQARHVSGVAGVKVLLMTKGRSGSSLTSDIIHAHGGVFYTFEPLPPLMLRRHVEDRQM</sequence>
<comment type="caution">
    <text evidence="1">The sequence shown here is derived from an EMBL/GenBank/DDBJ whole genome shotgun (WGS) entry which is preliminary data.</text>
</comment>
<name>A0AAN9G4K5_9CAEN</name>
<gene>
    <name evidence="1" type="ORF">V1264_006502</name>
</gene>
<dbReference type="EMBL" id="JBAMIC010000018">
    <property type="protein sequence ID" value="KAK7095041.1"/>
    <property type="molecule type" value="Genomic_DNA"/>
</dbReference>